<dbReference type="InterPro" id="IPR011010">
    <property type="entry name" value="DNA_brk_join_enz"/>
</dbReference>
<keyword evidence="3" id="KW-0175">Coiled coil</keyword>
<dbReference type="PROSITE" id="PS51900">
    <property type="entry name" value="CB"/>
    <property type="match status" value="1"/>
</dbReference>
<keyword evidence="1" id="KW-0233">DNA recombination</keyword>
<dbReference type="InterPro" id="IPR044068">
    <property type="entry name" value="CB"/>
</dbReference>
<keyword evidence="6" id="KW-1185">Reference proteome</keyword>
<dbReference type="EMBL" id="CP102734">
    <property type="protein sequence ID" value="UVD81557.1"/>
    <property type="molecule type" value="Genomic_DNA"/>
</dbReference>
<evidence type="ECO:0000259" key="4">
    <source>
        <dbReference type="PROSITE" id="PS51900"/>
    </source>
</evidence>
<gene>
    <name evidence="5" type="ORF">NV226_02395</name>
</gene>
<dbReference type="SUPFAM" id="SSF56349">
    <property type="entry name" value="DNA breaking-rejoining enzymes"/>
    <property type="match status" value="1"/>
</dbReference>
<proteinExistence type="predicted"/>
<reference evidence="5" key="1">
    <citation type="submission" date="2022-08" db="EMBL/GenBank/DDBJ databases">
        <title>Complete genome of Mycoplasma iguanae type strain 2327.</title>
        <authorList>
            <person name="Spergser J."/>
        </authorList>
    </citation>
    <scope>NUCLEOTIDE SEQUENCE</scope>
    <source>
        <strain evidence="5">2327</strain>
    </source>
</reference>
<dbReference type="Gene3D" id="1.10.443.10">
    <property type="entry name" value="Intergrase catalytic core"/>
    <property type="match status" value="1"/>
</dbReference>
<accession>A0ABY5R8R0</accession>
<organism evidence="5 6">
    <name type="scientific">Mycoplasma iguanae</name>
    <dbReference type="NCBI Taxonomy" id="292461"/>
    <lineage>
        <taxon>Bacteria</taxon>
        <taxon>Bacillati</taxon>
        <taxon>Mycoplasmatota</taxon>
        <taxon>Mollicutes</taxon>
        <taxon>Mycoplasmataceae</taxon>
        <taxon>Mycoplasma</taxon>
    </lineage>
</organism>
<evidence type="ECO:0000313" key="5">
    <source>
        <dbReference type="EMBL" id="UVD81557.1"/>
    </source>
</evidence>
<evidence type="ECO:0000313" key="6">
    <source>
        <dbReference type="Proteomes" id="UP001059252"/>
    </source>
</evidence>
<feature type="coiled-coil region" evidence="3">
    <location>
        <begin position="276"/>
        <end position="320"/>
    </location>
</feature>
<evidence type="ECO:0000256" key="3">
    <source>
        <dbReference type="SAM" id="Coils"/>
    </source>
</evidence>
<name>A0ABY5R8R0_9MOLU</name>
<protein>
    <recommendedName>
        <fullName evidence="4">Core-binding (CB) domain-containing protein</fullName>
    </recommendedName>
</protein>
<dbReference type="RefSeq" id="WP_258210731.1">
    <property type="nucleotide sequence ID" value="NZ_CP102734.1"/>
</dbReference>
<dbReference type="Proteomes" id="UP001059252">
    <property type="component" value="Chromosome"/>
</dbReference>
<evidence type="ECO:0000256" key="1">
    <source>
        <dbReference type="ARBA" id="ARBA00023172"/>
    </source>
</evidence>
<evidence type="ECO:0000256" key="2">
    <source>
        <dbReference type="PROSITE-ProRule" id="PRU01248"/>
    </source>
</evidence>
<dbReference type="InterPro" id="IPR013762">
    <property type="entry name" value="Integrase-like_cat_sf"/>
</dbReference>
<sequence>MELQKMIEIYLSKFENIKTRSSIKNTLKLLENFETINIESINELIANLDIKSSTKNLKMHHISSFIKWVNLEYEKSFKVHNLERFKDDKTLKNAYTPEQRQILKKMLILYKKPVFRMLFLIQWANACKIDELARVNWKEMDNWEFMVNVAKTKVNAANSKRMILITEDLREDFKKIHSWLILNNVDADSYKAEFTKFSNFVLSKYPDFNNSIDSDTLIADKIAQMVDTGMSITEIMLITKDKNTKKLFEFYIIENEAIMRRNLERAQMEIIDSLDVKKLLDERNILLNQINHLNLELNSLQKINKNLKDHLTKLKMTKNKNFN</sequence>
<feature type="domain" description="Core-binding (CB)" evidence="4">
    <location>
        <begin position="1"/>
        <end position="70"/>
    </location>
</feature>
<keyword evidence="2" id="KW-0238">DNA-binding</keyword>